<comment type="pathway">
    <text evidence="2">Protein modification; protein glycosylation.</text>
</comment>
<evidence type="ECO:0000256" key="4">
    <source>
        <dbReference type="ARBA" id="ARBA00012557"/>
    </source>
</evidence>
<evidence type="ECO:0000256" key="9">
    <source>
        <dbReference type="ARBA" id="ARBA00022968"/>
    </source>
</evidence>
<dbReference type="PANTHER" id="PTHR23033:SF49">
    <property type="entry name" value="PUTATIVE-RELATED"/>
    <property type="match status" value="1"/>
</dbReference>
<keyword evidence="11 12" id="KW-0472">Membrane</keyword>
<dbReference type="EMBL" id="SJOL01006451">
    <property type="protein sequence ID" value="TGZ66500.1"/>
    <property type="molecule type" value="Genomic_DNA"/>
</dbReference>
<dbReference type="GO" id="GO:0000166">
    <property type="term" value="F:nucleotide binding"/>
    <property type="evidence" value="ECO:0007669"/>
    <property type="project" value="UniProtKB-KW"/>
</dbReference>
<feature type="domain" description="Fringe-like glycosyltransferase" evidence="13">
    <location>
        <begin position="88"/>
        <end position="230"/>
    </location>
</feature>
<evidence type="ECO:0000256" key="1">
    <source>
        <dbReference type="ARBA" id="ARBA00004606"/>
    </source>
</evidence>
<evidence type="ECO:0000259" key="13">
    <source>
        <dbReference type="Pfam" id="PF02434"/>
    </source>
</evidence>
<gene>
    <name evidence="14" type="ORF">CRM22_005300</name>
</gene>
<evidence type="ECO:0000256" key="3">
    <source>
        <dbReference type="ARBA" id="ARBA00006462"/>
    </source>
</evidence>
<keyword evidence="7 12" id="KW-0812">Transmembrane</keyword>
<comment type="similarity">
    <text evidence="3">Belongs to the glycosyltransferase 31 family. Beta3-Gal-T subfamily.</text>
</comment>
<evidence type="ECO:0000256" key="12">
    <source>
        <dbReference type="SAM" id="Phobius"/>
    </source>
</evidence>
<dbReference type="Pfam" id="PF02434">
    <property type="entry name" value="Fringe"/>
    <property type="match status" value="1"/>
</dbReference>
<evidence type="ECO:0000256" key="7">
    <source>
        <dbReference type="ARBA" id="ARBA00022692"/>
    </source>
</evidence>
<evidence type="ECO:0000256" key="10">
    <source>
        <dbReference type="ARBA" id="ARBA00022989"/>
    </source>
</evidence>
<evidence type="ECO:0000313" key="15">
    <source>
        <dbReference type="Proteomes" id="UP000308267"/>
    </source>
</evidence>
<dbReference type="EC" id="2.4.1.122" evidence="4"/>
<dbReference type="GO" id="GO:0016263">
    <property type="term" value="F:glycoprotein-N-acetylgalactosamine 3-beta-galactosyltransferase activity"/>
    <property type="evidence" value="ECO:0007669"/>
    <property type="project" value="UniProtKB-EC"/>
</dbReference>
<dbReference type="Proteomes" id="UP000308267">
    <property type="component" value="Unassembled WGS sequence"/>
</dbReference>
<keyword evidence="9" id="KW-0735">Signal-anchor</keyword>
<evidence type="ECO:0000256" key="2">
    <source>
        <dbReference type="ARBA" id="ARBA00004922"/>
    </source>
</evidence>
<keyword evidence="8" id="KW-0547">Nucleotide-binding</keyword>
<name>A0A4S2LRT7_OPIFE</name>
<dbReference type="PANTHER" id="PTHR23033">
    <property type="entry name" value="BETA1,3-GALACTOSYLTRANSFERASE"/>
    <property type="match status" value="1"/>
</dbReference>
<evidence type="ECO:0000256" key="8">
    <source>
        <dbReference type="ARBA" id="ARBA00022741"/>
    </source>
</evidence>
<keyword evidence="6" id="KW-0808">Transferase</keyword>
<sequence length="325" mass="37615">MRINVVRSGTFLVFGAIAGLLFIKVTHLLLGPVPPINGALTKAYKAVNNPELQIDASQSRFLRKRDIRVLCYINTYPENYRKKAWHTHNTWARKCTTHFYTSTVEDPVLPILKLNLTQPETRDHLWSKMRNILKRIYQYVDQYDFFFKADDDTYVVLENFLLVLEQYSPDDPFLMGFWYPSNTQGGYFSGGAGYVVSRAALRKLVEEAIDKHRYCPPFDEDKEDVKISICGQAVGVKIYRHFDQNSKEVFNWLSLGELLGPSLLNVPRWLPQKINVEFPFVEKSMCIVSDEAATFHYIIPSMQYIMEFILYSLRPVGIVENLECG</sequence>
<keyword evidence="5" id="KW-0328">Glycosyltransferase</keyword>
<dbReference type="EMBL" id="SJOL01006451">
    <property type="protein sequence ID" value="TGZ66501.1"/>
    <property type="molecule type" value="Genomic_DNA"/>
</dbReference>
<dbReference type="InterPro" id="IPR026050">
    <property type="entry name" value="C1GALT1/C1GALT1_chp1"/>
</dbReference>
<accession>A0A4S2LRT7</accession>
<keyword evidence="10 12" id="KW-1133">Transmembrane helix</keyword>
<evidence type="ECO:0000256" key="11">
    <source>
        <dbReference type="ARBA" id="ARBA00023136"/>
    </source>
</evidence>
<keyword evidence="15" id="KW-1185">Reference proteome</keyword>
<proteinExistence type="inferred from homology"/>
<organism evidence="14 15">
    <name type="scientific">Opisthorchis felineus</name>
    <dbReference type="NCBI Taxonomy" id="147828"/>
    <lineage>
        <taxon>Eukaryota</taxon>
        <taxon>Metazoa</taxon>
        <taxon>Spiralia</taxon>
        <taxon>Lophotrochozoa</taxon>
        <taxon>Platyhelminthes</taxon>
        <taxon>Trematoda</taxon>
        <taxon>Digenea</taxon>
        <taxon>Opisthorchiida</taxon>
        <taxon>Opisthorchiata</taxon>
        <taxon>Opisthorchiidae</taxon>
        <taxon>Opisthorchis</taxon>
    </lineage>
</organism>
<feature type="transmembrane region" description="Helical" evidence="12">
    <location>
        <begin position="12"/>
        <end position="30"/>
    </location>
</feature>
<evidence type="ECO:0000313" key="14">
    <source>
        <dbReference type="EMBL" id="TGZ66500.1"/>
    </source>
</evidence>
<dbReference type="OrthoDB" id="414175at2759"/>
<dbReference type="UniPathway" id="UPA00378"/>
<comment type="subcellular location">
    <subcellularLocation>
        <location evidence="1">Membrane</location>
        <topology evidence="1">Single-pass type II membrane protein</topology>
    </subcellularLocation>
</comment>
<protein>
    <recommendedName>
        <fullName evidence="4">N-acetylgalactosaminide beta-1,3-galactosyltransferase</fullName>
        <ecNumber evidence="4">2.4.1.122</ecNumber>
    </recommendedName>
</protein>
<dbReference type="Gene3D" id="3.90.550.50">
    <property type="match status" value="1"/>
</dbReference>
<dbReference type="InterPro" id="IPR003378">
    <property type="entry name" value="Fringe-like_glycosylTrfase"/>
</dbReference>
<evidence type="ECO:0000256" key="5">
    <source>
        <dbReference type="ARBA" id="ARBA00022676"/>
    </source>
</evidence>
<dbReference type="STRING" id="147828.A0A4S2LRT7"/>
<comment type="caution">
    <text evidence="14">The sequence shown here is derived from an EMBL/GenBank/DDBJ whole genome shotgun (WGS) entry which is preliminary data.</text>
</comment>
<dbReference type="AlphaFoldDB" id="A0A4S2LRT7"/>
<evidence type="ECO:0000256" key="6">
    <source>
        <dbReference type="ARBA" id="ARBA00022679"/>
    </source>
</evidence>
<reference evidence="14 15" key="1">
    <citation type="journal article" date="2019" name="BMC Genomics">
        <title>New insights from Opisthorchis felineus genome: update on genomics of the epidemiologically important liver flukes.</title>
        <authorList>
            <person name="Ershov N.I."/>
            <person name="Mordvinov V.A."/>
            <person name="Prokhortchouk E.B."/>
            <person name="Pakharukova M.Y."/>
            <person name="Gunbin K.V."/>
            <person name="Ustyantsev K."/>
            <person name="Genaev M.A."/>
            <person name="Blinov A.G."/>
            <person name="Mazur A."/>
            <person name="Boulygina E."/>
            <person name="Tsygankova S."/>
            <person name="Khrameeva E."/>
            <person name="Chekanov N."/>
            <person name="Fan G."/>
            <person name="Xiao A."/>
            <person name="Zhang H."/>
            <person name="Xu X."/>
            <person name="Yang H."/>
            <person name="Solovyev V."/>
            <person name="Lee S.M."/>
            <person name="Liu X."/>
            <person name="Afonnikov D.A."/>
            <person name="Skryabin K.G."/>
        </authorList>
    </citation>
    <scope>NUCLEOTIDE SEQUENCE [LARGE SCALE GENOMIC DNA]</scope>
    <source>
        <strain evidence="14">AK-0245</strain>
        <tissue evidence="14">Whole organism</tissue>
    </source>
</reference>
<dbReference type="GO" id="GO:0016020">
    <property type="term" value="C:membrane"/>
    <property type="evidence" value="ECO:0007669"/>
    <property type="project" value="UniProtKB-SubCell"/>
</dbReference>